<protein>
    <submittedName>
        <fullName evidence="1 2">Uncharacterized protein</fullName>
    </submittedName>
</protein>
<gene>
    <name evidence="1" type="ORF">GUITHDRAFT_107753</name>
</gene>
<evidence type="ECO:0000313" key="1">
    <source>
        <dbReference type="EMBL" id="EKX46549.1"/>
    </source>
</evidence>
<dbReference type="RefSeq" id="XP_005833529.1">
    <property type="nucleotide sequence ID" value="XM_005833472.1"/>
</dbReference>
<dbReference type="AlphaFoldDB" id="L1JEI5"/>
<sequence>MFENLRHHFSELETVSAEVQGPYTVIPGPPAGWIPPIGASANTWANIYKNKQRIDYCVDQFAYLTNRVKCVEKFTVGPFLA</sequence>
<name>L1JEI5_GUITC</name>
<dbReference type="Proteomes" id="UP000011087">
    <property type="component" value="Unassembled WGS sequence"/>
</dbReference>
<reference evidence="1 3" key="1">
    <citation type="journal article" date="2012" name="Nature">
        <title>Algal genomes reveal evolutionary mosaicism and the fate of nucleomorphs.</title>
        <authorList>
            <consortium name="DOE Joint Genome Institute"/>
            <person name="Curtis B.A."/>
            <person name="Tanifuji G."/>
            <person name="Burki F."/>
            <person name="Gruber A."/>
            <person name="Irimia M."/>
            <person name="Maruyama S."/>
            <person name="Arias M.C."/>
            <person name="Ball S.G."/>
            <person name="Gile G.H."/>
            <person name="Hirakawa Y."/>
            <person name="Hopkins J.F."/>
            <person name="Kuo A."/>
            <person name="Rensing S.A."/>
            <person name="Schmutz J."/>
            <person name="Symeonidi A."/>
            <person name="Elias M."/>
            <person name="Eveleigh R.J."/>
            <person name="Herman E.K."/>
            <person name="Klute M.J."/>
            <person name="Nakayama T."/>
            <person name="Obornik M."/>
            <person name="Reyes-Prieto A."/>
            <person name="Armbrust E.V."/>
            <person name="Aves S.J."/>
            <person name="Beiko R.G."/>
            <person name="Coutinho P."/>
            <person name="Dacks J.B."/>
            <person name="Durnford D.G."/>
            <person name="Fast N.M."/>
            <person name="Green B.R."/>
            <person name="Grisdale C.J."/>
            <person name="Hempel F."/>
            <person name="Henrissat B."/>
            <person name="Hoppner M.P."/>
            <person name="Ishida K."/>
            <person name="Kim E."/>
            <person name="Koreny L."/>
            <person name="Kroth P.G."/>
            <person name="Liu Y."/>
            <person name="Malik S.B."/>
            <person name="Maier U.G."/>
            <person name="McRose D."/>
            <person name="Mock T."/>
            <person name="Neilson J.A."/>
            <person name="Onodera N.T."/>
            <person name="Poole A.M."/>
            <person name="Pritham E.J."/>
            <person name="Richards T.A."/>
            <person name="Rocap G."/>
            <person name="Roy S.W."/>
            <person name="Sarai C."/>
            <person name="Schaack S."/>
            <person name="Shirato S."/>
            <person name="Slamovits C.H."/>
            <person name="Spencer D.F."/>
            <person name="Suzuki S."/>
            <person name="Worden A.Z."/>
            <person name="Zauner S."/>
            <person name="Barry K."/>
            <person name="Bell C."/>
            <person name="Bharti A.K."/>
            <person name="Crow J.A."/>
            <person name="Grimwood J."/>
            <person name="Kramer R."/>
            <person name="Lindquist E."/>
            <person name="Lucas S."/>
            <person name="Salamov A."/>
            <person name="McFadden G.I."/>
            <person name="Lane C.E."/>
            <person name="Keeling P.J."/>
            <person name="Gray M.W."/>
            <person name="Grigoriev I.V."/>
            <person name="Archibald J.M."/>
        </authorList>
    </citation>
    <scope>NUCLEOTIDE SEQUENCE</scope>
    <source>
        <strain evidence="1 3">CCMP2712</strain>
    </source>
</reference>
<dbReference type="EMBL" id="JH992994">
    <property type="protein sequence ID" value="EKX46549.1"/>
    <property type="molecule type" value="Genomic_DNA"/>
</dbReference>
<reference evidence="2" key="3">
    <citation type="submission" date="2015-06" db="UniProtKB">
        <authorList>
            <consortium name="EnsemblProtists"/>
        </authorList>
    </citation>
    <scope>IDENTIFICATION</scope>
</reference>
<organism evidence="1">
    <name type="scientific">Guillardia theta (strain CCMP2712)</name>
    <name type="common">Cryptophyte</name>
    <dbReference type="NCBI Taxonomy" id="905079"/>
    <lineage>
        <taxon>Eukaryota</taxon>
        <taxon>Cryptophyceae</taxon>
        <taxon>Pyrenomonadales</taxon>
        <taxon>Geminigeraceae</taxon>
        <taxon>Guillardia</taxon>
    </lineage>
</organism>
<dbReference type="OrthoDB" id="10381345at2759"/>
<dbReference type="PaxDb" id="55529-EKX46549"/>
<accession>L1JEI5</accession>
<proteinExistence type="predicted"/>
<reference evidence="3" key="2">
    <citation type="submission" date="2012-11" db="EMBL/GenBank/DDBJ databases">
        <authorList>
            <person name="Kuo A."/>
            <person name="Curtis B.A."/>
            <person name="Tanifuji G."/>
            <person name="Burki F."/>
            <person name="Gruber A."/>
            <person name="Irimia M."/>
            <person name="Maruyama S."/>
            <person name="Arias M.C."/>
            <person name="Ball S.G."/>
            <person name="Gile G.H."/>
            <person name="Hirakawa Y."/>
            <person name="Hopkins J.F."/>
            <person name="Rensing S.A."/>
            <person name="Schmutz J."/>
            <person name="Symeonidi A."/>
            <person name="Elias M."/>
            <person name="Eveleigh R.J."/>
            <person name="Herman E.K."/>
            <person name="Klute M.J."/>
            <person name="Nakayama T."/>
            <person name="Obornik M."/>
            <person name="Reyes-Prieto A."/>
            <person name="Armbrust E.V."/>
            <person name="Aves S.J."/>
            <person name="Beiko R.G."/>
            <person name="Coutinho P."/>
            <person name="Dacks J.B."/>
            <person name="Durnford D.G."/>
            <person name="Fast N.M."/>
            <person name="Green B.R."/>
            <person name="Grisdale C."/>
            <person name="Hempe F."/>
            <person name="Henrissat B."/>
            <person name="Hoppner M.P."/>
            <person name="Ishida K.-I."/>
            <person name="Kim E."/>
            <person name="Koreny L."/>
            <person name="Kroth P.G."/>
            <person name="Liu Y."/>
            <person name="Malik S.-B."/>
            <person name="Maier U.G."/>
            <person name="McRose D."/>
            <person name="Mock T."/>
            <person name="Neilson J.A."/>
            <person name="Onodera N.T."/>
            <person name="Poole A.M."/>
            <person name="Pritham E.J."/>
            <person name="Richards T.A."/>
            <person name="Rocap G."/>
            <person name="Roy S.W."/>
            <person name="Sarai C."/>
            <person name="Schaack S."/>
            <person name="Shirato S."/>
            <person name="Slamovits C.H."/>
            <person name="Spencer D.F."/>
            <person name="Suzuki S."/>
            <person name="Worden A.Z."/>
            <person name="Zauner S."/>
            <person name="Barry K."/>
            <person name="Bell C."/>
            <person name="Bharti A.K."/>
            <person name="Crow J.A."/>
            <person name="Grimwood J."/>
            <person name="Kramer R."/>
            <person name="Lindquist E."/>
            <person name="Lucas S."/>
            <person name="Salamov A."/>
            <person name="McFadden G.I."/>
            <person name="Lane C.E."/>
            <person name="Keeling P.J."/>
            <person name="Gray M.W."/>
            <person name="Grigoriev I.V."/>
            <person name="Archibald J.M."/>
        </authorList>
    </citation>
    <scope>NUCLEOTIDE SEQUENCE</scope>
    <source>
        <strain evidence="3">CCMP2712</strain>
    </source>
</reference>
<evidence type="ECO:0000313" key="2">
    <source>
        <dbReference type="EnsemblProtists" id="EKX46549"/>
    </source>
</evidence>
<dbReference type="HOGENOM" id="CLU_2578933_0_0_1"/>
<dbReference type="KEGG" id="gtt:GUITHDRAFT_107753"/>
<dbReference type="GeneID" id="17303085"/>
<keyword evidence="3" id="KW-1185">Reference proteome</keyword>
<dbReference type="EnsemblProtists" id="EKX46549">
    <property type="protein sequence ID" value="EKX46549"/>
    <property type="gene ID" value="GUITHDRAFT_107753"/>
</dbReference>
<evidence type="ECO:0000313" key="3">
    <source>
        <dbReference type="Proteomes" id="UP000011087"/>
    </source>
</evidence>